<evidence type="ECO:0000259" key="3">
    <source>
        <dbReference type="Pfam" id="PF02230"/>
    </source>
</evidence>
<keyword evidence="5" id="KW-1185">Reference proteome</keyword>
<comment type="similarity">
    <text evidence="1">Belongs to the AB hydrolase superfamily. AB hydrolase 2 family.</text>
</comment>
<dbReference type="STRING" id="1423759.FC92_GL000605"/>
<dbReference type="Proteomes" id="UP000051448">
    <property type="component" value="Unassembled WGS sequence"/>
</dbReference>
<dbReference type="AlphaFoldDB" id="A0A0R1MUW9"/>
<feature type="domain" description="Phospholipase/carboxylesterase/thioesterase" evidence="3">
    <location>
        <begin position="77"/>
        <end position="214"/>
    </location>
</feature>
<dbReference type="SUPFAM" id="SSF53474">
    <property type="entry name" value="alpha/beta-Hydrolases"/>
    <property type="match status" value="1"/>
</dbReference>
<accession>A0A0R1MUW9</accession>
<comment type="caution">
    <text evidence="4">The sequence shown here is derived from an EMBL/GenBank/DDBJ whole genome shotgun (WGS) entry which is preliminary data.</text>
</comment>
<dbReference type="InterPro" id="IPR003140">
    <property type="entry name" value="PLipase/COase/thioEstase"/>
</dbReference>
<dbReference type="PANTHER" id="PTHR10655">
    <property type="entry name" value="LYSOPHOSPHOLIPASE-RELATED"/>
    <property type="match status" value="1"/>
</dbReference>
<reference evidence="4 5" key="1">
    <citation type="journal article" date="2015" name="Genome Announc.">
        <title>Expanding the biotechnology potential of lactobacilli through comparative genomics of 213 strains and associated genera.</title>
        <authorList>
            <person name="Sun Z."/>
            <person name="Harris H.M."/>
            <person name="McCann A."/>
            <person name="Guo C."/>
            <person name="Argimon S."/>
            <person name="Zhang W."/>
            <person name="Yang X."/>
            <person name="Jeffery I.B."/>
            <person name="Cooney J.C."/>
            <person name="Kagawa T.F."/>
            <person name="Liu W."/>
            <person name="Song Y."/>
            <person name="Salvetti E."/>
            <person name="Wrobel A."/>
            <person name="Rasinkangas P."/>
            <person name="Parkhill J."/>
            <person name="Rea M.C."/>
            <person name="O'Sullivan O."/>
            <person name="Ritari J."/>
            <person name="Douillard F.P."/>
            <person name="Paul Ross R."/>
            <person name="Yang R."/>
            <person name="Briner A.E."/>
            <person name="Felis G.E."/>
            <person name="de Vos W.M."/>
            <person name="Barrangou R."/>
            <person name="Klaenhammer T.R."/>
            <person name="Caufield P.W."/>
            <person name="Cui Y."/>
            <person name="Zhang H."/>
            <person name="O'Toole P.W."/>
        </authorList>
    </citation>
    <scope>NUCLEOTIDE SEQUENCE [LARGE SCALE GENOMIC DNA]</scope>
    <source>
        <strain evidence="4 5">DSM 19519</strain>
    </source>
</reference>
<dbReference type="GO" id="GO:0016787">
    <property type="term" value="F:hydrolase activity"/>
    <property type="evidence" value="ECO:0007669"/>
    <property type="project" value="UniProtKB-KW"/>
</dbReference>
<dbReference type="InterPro" id="IPR050565">
    <property type="entry name" value="LYPA1-2/EST-like"/>
</dbReference>
<gene>
    <name evidence="4" type="ORF">FC92_GL000605</name>
</gene>
<sequence>MGYVSMKYKYEIIYPKAEVTKVTPVVMTLHGMGASYLDLRPLVSVFGKNVIELHLQGDLNYRGGYAYFTPEFGKKAEIDVIGNVVKNIHDQVQEILKQKKLQNNPLFSLGFSQGAIINTGLSIFYPNWLDVVVILSARLPAFYIEEADKNLVGRKISTKIFISQGQKDTLFKPKIGREIATFFRQYASSVEYHEYPSGHTVNCNTPQDINDWVNEVYFAK</sequence>
<dbReference type="Pfam" id="PF02230">
    <property type="entry name" value="Abhydrolase_2"/>
    <property type="match status" value="1"/>
</dbReference>
<dbReference type="PANTHER" id="PTHR10655:SF17">
    <property type="entry name" value="LYSOPHOSPHOLIPASE-LIKE PROTEIN 1"/>
    <property type="match status" value="1"/>
</dbReference>
<keyword evidence="2" id="KW-0378">Hydrolase</keyword>
<protein>
    <submittedName>
        <fullName evidence="4">Phospholipase carboxylesterase</fullName>
    </submittedName>
</protein>
<dbReference type="EMBL" id="AZDX01000002">
    <property type="protein sequence ID" value="KRL08091.1"/>
    <property type="molecule type" value="Genomic_DNA"/>
</dbReference>
<evidence type="ECO:0000313" key="5">
    <source>
        <dbReference type="Proteomes" id="UP000051448"/>
    </source>
</evidence>
<dbReference type="PATRIC" id="fig|1423759.3.peg.643"/>
<evidence type="ECO:0000256" key="1">
    <source>
        <dbReference type="ARBA" id="ARBA00006499"/>
    </source>
</evidence>
<dbReference type="InterPro" id="IPR029058">
    <property type="entry name" value="AB_hydrolase_fold"/>
</dbReference>
<name>A0A0R1MUW9_9LACO</name>
<proteinExistence type="inferred from homology"/>
<dbReference type="Gene3D" id="3.40.50.1820">
    <property type="entry name" value="alpha/beta hydrolase"/>
    <property type="match status" value="1"/>
</dbReference>
<organism evidence="4 5">
    <name type="scientific">Liquorilactobacillus hordei DSM 19519</name>
    <dbReference type="NCBI Taxonomy" id="1423759"/>
    <lineage>
        <taxon>Bacteria</taxon>
        <taxon>Bacillati</taxon>
        <taxon>Bacillota</taxon>
        <taxon>Bacilli</taxon>
        <taxon>Lactobacillales</taxon>
        <taxon>Lactobacillaceae</taxon>
        <taxon>Liquorilactobacillus</taxon>
    </lineage>
</organism>
<evidence type="ECO:0000313" key="4">
    <source>
        <dbReference type="EMBL" id="KRL08091.1"/>
    </source>
</evidence>
<evidence type="ECO:0000256" key="2">
    <source>
        <dbReference type="ARBA" id="ARBA00022801"/>
    </source>
</evidence>